<gene>
    <name evidence="8" type="ORF">DBV15_01957</name>
</gene>
<keyword evidence="3 5" id="KW-0863">Zinc-finger</keyword>
<reference evidence="8 9" key="1">
    <citation type="journal article" date="2019" name="Philos. Trans. R. Soc. Lond., B, Biol. Sci.">
        <title>Ant behaviour and brain gene expression of defending hosts depend on the ecological success of the intruding social parasite.</title>
        <authorList>
            <person name="Kaur R."/>
            <person name="Stoldt M."/>
            <person name="Jongepier E."/>
            <person name="Feldmeyer B."/>
            <person name="Menzel F."/>
            <person name="Bornberg-Bauer E."/>
            <person name="Foitzik S."/>
        </authorList>
    </citation>
    <scope>NUCLEOTIDE SEQUENCE [LARGE SCALE GENOMIC DNA]</scope>
    <source>
        <tissue evidence="8">Whole body</tissue>
    </source>
</reference>
<dbReference type="GO" id="GO:0005813">
    <property type="term" value="C:centrosome"/>
    <property type="evidence" value="ECO:0007669"/>
    <property type="project" value="TreeGrafter"/>
</dbReference>
<dbReference type="SMART" id="SM00064">
    <property type="entry name" value="FYVE"/>
    <property type="match status" value="1"/>
</dbReference>
<dbReference type="GO" id="GO:0008270">
    <property type="term" value="F:zinc ion binding"/>
    <property type="evidence" value="ECO:0007669"/>
    <property type="project" value="UniProtKB-KW"/>
</dbReference>
<keyword evidence="2" id="KW-0479">Metal-binding</keyword>
<evidence type="ECO:0000259" key="7">
    <source>
        <dbReference type="PROSITE" id="PS50178"/>
    </source>
</evidence>
<dbReference type="InterPro" id="IPR017455">
    <property type="entry name" value="Znf_FYVE-rel"/>
</dbReference>
<protein>
    <submittedName>
        <fullName evidence="8">Zinc finger FYVE domain-containing protein 26</fullName>
    </submittedName>
</protein>
<feature type="domain" description="FYVE-type" evidence="7">
    <location>
        <begin position="1877"/>
        <end position="1938"/>
    </location>
</feature>
<evidence type="ECO:0000313" key="8">
    <source>
        <dbReference type="EMBL" id="TGZ54812.1"/>
    </source>
</evidence>
<dbReference type="InterPro" id="IPR057946">
    <property type="entry name" value="TPR_ZFYVE26"/>
</dbReference>
<proteinExistence type="predicted"/>
<dbReference type="Pfam" id="PF04784">
    <property type="entry name" value="DUF547"/>
    <property type="match status" value="1"/>
</dbReference>
<accession>A0A4S2KX52</accession>
<dbReference type="Pfam" id="PF01363">
    <property type="entry name" value="FYVE"/>
    <property type="match status" value="1"/>
</dbReference>
<sequence length="2678" mass="309243">MSRICVSTNATLLKGTMSKQTRVLELNKCILSRLWYTSLNIFHVNNDSTFLKEFHHTCCVDLSELETVIESLIHSPDEEQYQWIAYVLLWKLIDSKSSNVGCDIQCNIQTQFDCIQMKNAIEMCDNVPDCLHKELSVFLQQLNVECSVKHTSNIILEQILTFLKDNTYVNVETVCWIINKLISVAPNAHNVVSNLQDIYFSTFKSCLEHIPARRNCCLNHTIAIDSSSEADSPTHGSNPLRVVLRLLSKIDTDVDIDAQVEFLKIVYPTLSKSHHVKDIELALYSRKNEKMLSEWLSLWNKTHACLESATTLPTAYNISEGIFKLAENSEISLGKQDVLERTCTRKLHWLNDILDICYILTTKRKYNQVELLLSCDLLRRLYPVLLFKVLNDCPREMIDTSESYDNDIFICESISFLLEKCYPDLRNDYDLNNLYTLLKSHIRIVVYILQWKKRHFVNAKLDSRELKNVQSDATAIERTVSVKQILSLLQKHNILFVLKLTTNIHDQDHSDIQDLLKETSPNQSANFQAYCCIISALKAIFLCEFYNTEYKQVTKYFTDMISYLSSLFPLSSRMEAMESIFSLLFLRYEDFNVTNASSKDDDCTIRKSVEYDKSGFIANKYAVRDMLYYLWRNTLITTEEIDELQVLGLHEEIQRLRENMLTFKSTLKDTRWRLKFHMGSDFIENVGRPQDESDGSSTTNKSDALVSQKPNFPHRVKGDSFFYKGDSASDETKVKSDSSSDAGLLCGNKRRKRSKISTTTADYLSTKDKLSLINLMLASKESLILHCLWKGTFQKAREVVEMFHMENTQLDGEIRFAEALHKFKHNICKHICTSDAIDSSKESSRTCTLENIKFAAQEGVQSSRYINQLETFLASQQVHLRMLDTNILRSDEMLTLSVLDLSLTIGETYQISNNLCDVAMKYLKLCETFDSTGHASFFSRIHQLFYENKNNTPMTTILCDARRPLYIKDWKENDAVWCEFENNYRTLYDLERAEITEARSCDNNYILGLKTIEKMSDIFNSEKYLYNVYSYLQLVSTIIPGIDDTTVRTVFDLLKTPLHHYFGYQIFDLNTEPDKLEKIAFGLQVNLINSILVNACPSISCYNERNCSSIKDSECFILNQYQEESVLITGAKNVTVKGPNQCVSEILAELLQVLRNESSGQSHLDNSYLRSISDHTDIRMILNKTASLASLDLGELSVGDETLTFFLNVWNIMFLHANLDVWSKDPPLQSLRHTVSLTSIGYMIGDLGLVTLAALRSKLLGSLANDKNLKFFTRVEELNELAWQDLDLVQNPKIIFAMANEFYGTPEIRVYEAQTLNDALNDVAHDYIAYYSSVSPDDISIDRPRRKINLPDLVRRYQNTFARNTDIDVTNASRSLLPADDFEKLNGDVDVEYAMSNYTYEVILKYSGHSTSSVTTTNVIVQTSFWQTRKLRPSLLQYLERHCWLLSYLIQRMHNENPTILENNYDNIKRTACLENLLTYSWVDKLKLLFNNNQTLAAIHDSVPVHDVWHYFELRKDHNWQNSLEILNALADSVIKYNTELQRFKDLILSHMLSNLGVLSITRMLQYLYQIKDIHILAQMILHNINKWPMILCEHALSHALQHEHSHKLPVHCRHRMNGILCRITIFHKMIPYCMSRSNSTWYDIVYCTEKVDPFEIIKSLIDADQFELCLEWLECQAFSLEMQTPVIQDFLIGLLKNEQQDFKQALKFLQALPLTQSVKICKGVLKKLESISALQFIANYLLDHCRIVEQPKYRKTLVGLEILKMLENKDRALYIHLIREPLLMLEQLLMNSKFENIQKILNMLHEVLQHPDIGISNFDKVIRFYAKKSLDFRVSLHQRDGTENKARNISQSNLETEDNEFIMPVNVPTKEEWVPNDRARECDCCKAVIFSMFNRRHHCRRCGRVVCAMCSQHRMQVAGYPSTVLVRVCDDCKHQTVLQMRAVQSVPSTSSSELFDYWRLTRDERHNRTIREEFSFEYAPNISLCLAILNLHFDPKIYTSFLLDRCDEMKRLLQPVNGGRINPEIDHAVIIKMIRSLLVAAKMKCAKFGFNTGLAHCDRFLSQVDLIATLVKSDCVALIPTDDDLDEHTLRKLRDLLTEKERWTLALDVSTKAGLDTQGVWAAWGKACLKVGYLEQAKEKFHHCLDKIVHEDLDDWVVLSYSKESIENPETELTERTTASGPKRDEILDEGKRACSKGGHLKRSEYSKCRPLKDPPLLTEILQILDNLSTYRSRTQHSSPQPKSDAAQEILQTLNSLKAVSQNQFNVKYLIPANQTVYYQESLYYLLAYGSYTSILQFFLKHKEFDKCLAYILDNDMERDLFLNGVYLYCLRNGHVEKLHDAMKAKDPTLVIWRKYLIAVCHFMERKQYWHILYQIQLFMRDCVRASMTCIRFYTTEANTYSDLHNRAHLLQDAQKHLESDVQMESLTKRRKNISSVHSGQSTLAMEMEPSEIDRHINTICRQTEIVKFLANCEKEERVSTEFLNLFPDIDSDNPPATLELPTLFGNQQQKIHLSVLAILCGRDIGEGFGIAFRIIQDYNLPQQKVYSLAGHVLALKSNVAAIEQLIKCCRSSGAHNAHVISDHVLAHCVKLLLTHSYTEQNPTLKNHIDTLIRLIIDTELRINAYIESKQLKAAYLLAVKHSRAQDIRRILKESDRLGQSAIKAICLKWLQQEPKG</sequence>
<dbReference type="Gene3D" id="3.30.40.10">
    <property type="entry name" value="Zinc/RING finger domain, C3HC4 (zinc finger)"/>
    <property type="match status" value="1"/>
</dbReference>
<evidence type="ECO:0000313" key="9">
    <source>
        <dbReference type="Proteomes" id="UP000310200"/>
    </source>
</evidence>
<keyword evidence="9" id="KW-1185">Reference proteome</keyword>
<dbReference type="GO" id="GO:0032266">
    <property type="term" value="F:phosphatidylinositol-3-phosphate binding"/>
    <property type="evidence" value="ECO:0007669"/>
    <property type="project" value="InterPro"/>
</dbReference>
<dbReference type="Proteomes" id="UP000310200">
    <property type="component" value="Unassembled WGS sequence"/>
</dbReference>
<dbReference type="GO" id="GO:0030496">
    <property type="term" value="C:midbody"/>
    <property type="evidence" value="ECO:0007669"/>
    <property type="project" value="TreeGrafter"/>
</dbReference>
<name>A0A4S2KX52_9HYME</name>
<evidence type="ECO:0000256" key="3">
    <source>
        <dbReference type="ARBA" id="ARBA00022771"/>
    </source>
</evidence>
<dbReference type="InterPro" id="IPR028730">
    <property type="entry name" value="ZFYVE26"/>
</dbReference>
<evidence type="ECO:0000256" key="6">
    <source>
        <dbReference type="SAM" id="MobiDB-lite"/>
    </source>
</evidence>
<dbReference type="InterPro" id="IPR000306">
    <property type="entry name" value="Znf_FYVE"/>
</dbReference>
<dbReference type="PANTHER" id="PTHR46591">
    <property type="entry name" value="ZINC FINGER FYVE DOMAIN-CONTAINING PROTEIN 26"/>
    <property type="match status" value="1"/>
</dbReference>
<dbReference type="PROSITE" id="PS50178">
    <property type="entry name" value="ZF_FYVE"/>
    <property type="match status" value="1"/>
</dbReference>
<dbReference type="InterPro" id="IPR006869">
    <property type="entry name" value="DUF547"/>
</dbReference>
<dbReference type="InterPro" id="IPR011011">
    <property type="entry name" value="Znf_FYVE_PHD"/>
</dbReference>
<comment type="caution">
    <text evidence="8">The sequence shown here is derived from an EMBL/GenBank/DDBJ whole genome shotgun (WGS) entry which is preliminary data.</text>
</comment>
<dbReference type="GO" id="GO:0000281">
    <property type="term" value="P:mitotic cytokinesis"/>
    <property type="evidence" value="ECO:0007669"/>
    <property type="project" value="InterPro"/>
</dbReference>
<dbReference type="InterPro" id="IPR013083">
    <property type="entry name" value="Znf_RING/FYVE/PHD"/>
</dbReference>
<dbReference type="Pfam" id="PF25569">
    <property type="entry name" value="TPR_ZFYVE26"/>
    <property type="match status" value="1"/>
</dbReference>
<dbReference type="GO" id="GO:0032465">
    <property type="term" value="P:regulation of cytokinesis"/>
    <property type="evidence" value="ECO:0007669"/>
    <property type="project" value="TreeGrafter"/>
</dbReference>
<dbReference type="SUPFAM" id="SSF57903">
    <property type="entry name" value="FYVE/PHD zinc finger"/>
    <property type="match status" value="1"/>
</dbReference>
<evidence type="ECO:0000256" key="2">
    <source>
        <dbReference type="ARBA" id="ARBA00022723"/>
    </source>
</evidence>
<dbReference type="EMBL" id="QBLH01000537">
    <property type="protein sequence ID" value="TGZ54812.1"/>
    <property type="molecule type" value="Genomic_DNA"/>
</dbReference>
<feature type="region of interest" description="Disordered" evidence="6">
    <location>
        <begin position="685"/>
        <end position="712"/>
    </location>
</feature>
<keyword evidence="4" id="KW-0862">Zinc</keyword>
<dbReference type="STRING" id="300112.A0A4S2KX52"/>
<dbReference type="PANTHER" id="PTHR46591:SF1">
    <property type="entry name" value="ZINC FINGER FYVE DOMAIN-CONTAINING PROTEIN 26"/>
    <property type="match status" value="1"/>
</dbReference>
<organism evidence="8 9">
    <name type="scientific">Temnothorax longispinosus</name>
    <dbReference type="NCBI Taxonomy" id="300112"/>
    <lineage>
        <taxon>Eukaryota</taxon>
        <taxon>Metazoa</taxon>
        <taxon>Ecdysozoa</taxon>
        <taxon>Arthropoda</taxon>
        <taxon>Hexapoda</taxon>
        <taxon>Insecta</taxon>
        <taxon>Pterygota</taxon>
        <taxon>Neoptera</taxon>
        <taxon>Endopterygota</taxon>
        <taxon>Hymenoptera</taxon>
        <taxon>Apocrita</taxon>
        <taxon>Aculeata</taxon>
        <taxon>Formicoidea</taxon>
        <taxon>Formicidae</taxon>
        <taxon>Myrmicinae</taxon>
        <taxon>Temnothorax</taxon>
    </lineage>
</organism>
<evidence type="ECO:0000256" key="4">
    <source>
        <dbReference type="ARBA" id="ARBA00022833"/>
    </source>
</evidence>
<evidence type="ECO:0000256" key="5">
    <source>
        <dbReference type="PROSITE-ProRule" id="PRU00091"/>
    </source>
</evidence>
<dbReference type="GO" id="GO:0005765">
    <property type="term" value="C:lysosomal membrane"/>
    <property type="evidence" value="ECO:0007669"/>
    <property type="project" value="TreeGrafter"/>
</dbReference>
<evidence type="ECO:0000256" key="1">
    <source>
        <dbReference type="ARBA" id="ARBA00022553"/>
    </source>
</evidence>
<dbReference type="GO" id="GO:0000724">
    <property type="term" value="P:double-strand break repair via homologous recombination"/>
    <property type="evidence" value="ECO:0007669"/>
    <property type="project" value="InterPro"/>
</dbReference>
<keyword evidence="1" id="KW-0597">Phosphoprotein</keyword>